<reference evidence="1" key="1">
    <citation type="submission" date="2019-10" db="EMBL/GenBank/DDBJ databases">
        <title>Experimental infection of calves with contemporary bovine gammaherpesvirus type 4.</title>
        <authorList>
            <person name="Bauermann F."/>
            <person name="Kutish G."/>
            <person name="Diel D."/>
            <person name="Falkenberg S."/>
            <person name="Martins M."/>
            <person name="Flores E."/>
        </authorList>
    </citation>
    <scope>NUCLEOTIDE SEQUENCE</scope>
    <source>
        <strain evidence="1">SD16-38</strain>
    </source>
</reference>
<proteinExistence type="predicted"/>
<dbReference type="EMBL" id="MN551083">
    <property type="protein sequence ID" value="QJC19142.1"/>
    <property type="molecule type" value="Genomic_DNA"/>
</dbReference>
<sequence length="75" mass="8430">MGFNPVMLYFHPCNCTPTSLKHGLYIKIYKISYLIRATFLVRNVHIGPPKRDTRPPGGPGPPSLSILVQRLALKK</sequence>
<dbReference type="GeneID" id="1684899"/>
<name>A0A858PWS8_BHV4</name>
<organismHost>
    <name type="scientific">Bos taurus</name>
    <name type="common">Bovine</name>
    <dbReference type="NCBI Taxonomy" id="9913"/>
</organismHost>
<organismHost>
    <name type="scientific">Panthera leo</name>
    <name type="common">Lion</name>
    <dbReference type="NCBI Taxonomy" id="9689"/>
</organismHost>
<organismHost>
    <name type="scientific">Felis catus</name>
    <name type="common">Cat</name>
    <name type="synonym">Felis silvestris catus</name>
    <dbReference type="NCBI Taxonomy" id="9685"/>
</organismHost>
<dbReference type="KEGG" id="vg:1684899"/>
<organism evidence="1">
    <name type="scientific">Bovine herpesvirus 4</name>
    <name type="common">BoHV-4</name>
    <name type="synonym">Movar virus</name>
    <dbReference type="NCBI Taxonomy" id="10385"/>
    <lineage>
        <taxon>Viruses</taxon>
        <taxon>Duplodnaviria</taxon>
        <taxon>Heunggongvirae</taxon>
        <taxon>Peploviricota</taxon>
        <taxon>Herviviricetes</taxon>
        <taxon>Herpesvirales</taxon>
        <taxon>Orthoherpesviridae</taxon>
        <taxon>Gammaherpesvirinae</taxon>
        <taxon>Rhadinovirus</taxon>
        <taxon>Rhadinovirus bovinegamma4</taxon>
    </lineage>
</organism>
<dbReference type="RefSeq" id="NP_076497.1">
    <property type="nucleotide sequence ID" value="NC_002665.1"/>
</dbReference>
<accession>A0A858PWS8</accession>
<protein>
    <submittedName>
        <fullName evidence="1">Putative pBo3</fullName>
    </submittedName>
</protein>
<evidence type="ECO:0000313" key="1">
    <source>
        <dbReference type="EMBL" id="QJC19142.1"/>
    </source>
</evidence>